<dbReference type="SUPFAM" id="SSF101386">
    <property type="entry name" value="all-alpha NTP pyrophosphatases"/>
    <property type="match status" value="1"/>
</dbReference>
<sequence>MIDEKKAQTLKVIKLSLKGLARQGVFPQSDMDEFQAALDSATEYFSSDGISPEEYQRLAMRTAADGVDWGNVGLGLAGESGEVADAIKKHLYQGHTLDLPHMKEELGDVLWYVALACKCGGFSMADVMRGNIEKLKLRFPDGFSAERSRGRDK</sequence>
<dbReference type="CDD" id="cd11541">
    <property type="entry name" value="NTP-PPase_u4"/>
    <property type="match status" value="1"/>
</dbReference>
<keyword evidence="2" id="KW-0378">Hydrolase</keyword>
<dbReference type="Proteomes" id="UP000322917">
    <property type="component" value="Unassembled WGS sequence"/>
</dbReference>
<dbReference type="InterPro" id="IPR004518">
    <property type="entry name" value="MazG-like_dom"/>
</dbReference>
<evidence type="ECO:0000313" key="2">
    <source>
        <dbReference type="EMBL" id="SHJ24023.1"/>
    </source>
</evidence>
<proteinExistence type="predicted"/>
<evidence type="ECO:0000313" key="3">
    <source>
        <dbReference type="Proteomes" id="UP000322917"/>
    </source>
</evidence>
<dbReference type="RefSeq" id="WP_223191715.1">
    <property type="nucleotide sequence ID" value="NZ_FQZD01000014.1"/>
</dbReference>
<dbReference type="Gene3D" id="1.10.287.1080">
    <property type="entry name" value="MazG-like"/>
    <property type="match status" value="1"/>
</dbReference>
<gene>
    <name evidence="2" type="ORF">SAMN02745170_02053</name>
</gene>
<dbReference type="Pfam" id="PF03819">
    <property type="entry name" value="MazG"/>
    <property type="match status" value="1"/>
</dbReference>
<dbReference type="InterPro" id="IPR011379">
    <property type="entry name" value="MazG-related_GP37"/>
</dbReference>
<reference evidence="2 3" key="1">
    <citation type="submission" date="2016-11" db="EMBL/GenBank/DDBJ databases">
        <authorList>
            <person name="Varghese N."/>
            <person name="Submissions S."/>
        </authorList>
    </citation>
    <scope>NUCLEOTIDE SEQUENCE [LARGE SCALE GENOMIC DNA]</scope>
    <source>
        <strain evidence="2 3">DSM 15287</strain>
    </source>
</reference>
<protein>
    <submittedName>
        <fullName evidence="2">MazG nucleotide pyrophosphohydrolase domain-containing protein</fullName>
    </submittedName>
</protein>
<dbReference type="AlphaFoldDB" id="A0A1M6HPI3"/>
<name>A0A1M6HPI3_9FIRM</name>
<accession>A0A1M6HPI3</accession>
<evidence type="ECO:0000259" key="1">
    <source>
        <dbReference type="Pfam" id="PF03819"/>
    </source>
</evidence>
<organism evidence="2 3">
    <name type="scientific">Propionispora hippei DSM 15287</name>
    <dbReference type="NCBI Taxonomy" id="1123003"/>
    <lineage>
        <taxon>Bacteria</taxon>
        <taxon>Bacillati</taxon>
        <taxon>Bacillota</taxon>
        <taxon>Negativicutes</taxon>
        <taxon>Selenomonadales</taxon>
        <taxon>Sporomusaceae</taxon>
        <taxon>Propionispora</taxon>
    </lineage>
</organism>
<keyword evidence="3" id="KW-1185">Reference proteome</keyword>
<dbReference type="GO" id="GO:0016787">
    <property type="term" value="F:hydrolase activity"/>
    <property type="evidence" value="ECO:0007669"/>
    <property type="project" value="UniProtKB-KW"/>
</dbReference>
<dbReference type="EMBL" id="FQZD01000014">
    <property type="protein sequence ID" value="SHJ24023.1"/>
    <property type="molecule type" value="Genomic_DNA"/>
</dbReference>
<feature type="domain" description="NTP pyrophosphohydrolase MazG-like" evidence="1">
    <location>
        <begin position="75"/>
        <end position="143"/>
    </location>
</feature>